<name>A0ABP3GK28_9BACI</name>
<comment type="caution">
    <text evidence="2">The sequence shown here is derived from an EMBL/GenBank/DDBJ whole genome shotgun (WGS) entry which is preliminary data.</text>
</comment>
<evidence type="ECO:0000256" key="1">
    <source>
        <dbReference type="SAM" id="Coils"/>
    </source>
</evidence>
<feature type="coiled-coil region" evidence="1">
    <location>
        <begin position="95"/>
        <end position="122"/>
    </location>
</feature>
<evidence type="ECO:0000313" key="3">
    <source>
        <dbReference type="Proteomes" id="UP001500782"/>
    </source>
</evidence>
<dbReference type="Proteomes" id="UP001500782">
    <property type="component" value="Unassembled WGS sequence"/>
</dbReference>
<sequence>MARTNREQLYNVTKGIKRQHMNLAKKGDIEALKKKTELYKIVASKLGLTSDRTLWSGAHSEYLESWFLSFKADVEEALNNSSLTPSKSNLTEDVASNYKEVIKALEKRVKELTIENNELRSSTMNRFERI</sequence>
<dbReference type="RefSeq" id="WP_343803894.1">
    <property type="nucleotide sequence ID" value="NZ_BAAADJ010000064.1"/>
</dbReference>
<keyword evidence="1" id="KW-0175">Coiled coil</keyword>
<proteinExistence type="predicted"/>
<evidence type="ECO:0000313" key="2">
    <source>
        <dbReference type="EMBL" id="GAA0347429.1"/>
    </source>
</evidence>
<protein>
    <recommendedName>
        <fullName evidence="4">DUF5082 domain-containing protein</fullName>
    </recommendedName>
</protein>
<keyword evidence="3" id="KW-1185">Reference proteome</keyword>
<accession>A0ABP3GK28</accession>
<gene>
    <name evidence="2" type="ORF">GCM10008967_42260</name>
</gene>
<dbReference type="EMBL" id="BAAADJ010000064">
    <property type="protein sequence ID" value="GAA0347429.1"/>
    <property type="molecule type" value="Genomic_DNA"/>
</dbReference>
<evidence type="ECO:0008006" key="4">
    <source>
        <dbReference type="Google" id="ProtNLM"/>
    </source>
</evidence>
<reference evidence="3" key="1">
    <citation type="journal article" date="2019" name="Int. J. Syst. Evol. Microbiol.">
        <title>The Global Catalogue of Microorganisms (GCM) 10K type strain sequencing project: providing services to taxonomists for standard genome sequencing and annotation.</title>
        <authorList>
            <consortium name="The Broad Institute Genomics Platform"/>
            <consortium name="The Broad Institute Genome Sequencing Center for Infectious Disease"/>
            <person name="Wu L."/>
            <person name="Ma J."/>
        </authorList>
    </citation>
    <scope>NUCLEOTIDE SEQUENCE [LARGE SCALE GENOMIC DNA]</scope>
    <source>
        <strain evidence="3">JCM 9731</strain>
    </source>
</reference>
<organism evidence="2 3">
    <name type="scientific">Bacillus carboniphilus</name>
    <dbReference type="NCBI Taxonomy" id="86663"/>
    <lineage>
        <taxon>Bacteria</taxon>
        <taxon>Bacillati</taxon>
        <taxon>Bacillota</taxon>
        <taxon>Bacilli</taxon>
        <taxon>Bacillales</taxon>
        <taxon>Bacillaceae</taxon>
        <taxon>Bacillus</taxon>
    </lineage>
</organism>